<dbReference type="Proteomes" id="UP001195483">
    <property type="component" value="Unassembled WGS sequence"/>
</dbReference>
<evidence type="ECO:0000313" key="1">
    <source>
        <dbReference type="EMBL" id="KAK3582807.1"/>
    </source>
</evidence>
<organism evidence="1 2">
    <name type="scientific">Potamilus streckersoni</name>
    <dbReference type="NCBI Taxonomy" id="2493646"/>
    <lineage>
        <taxon>Eukaryota</taxon>
        <taxon>Metazoa</taxon>
        <taxon>Spiralia</taxon>
        <taxon>Lophotrochozoa</taxon>
        <taxon>Mollusca</taxon>
        <taxon>Bivalvia</taxon>
        <taxon>Autobranchia</taxon>
        <taxon>Heteroconchia</taxon>
        <taxon>Palaeoheterodonta</taxon>
        <taxon>Unionida</taxon>
        <taxon>Unionoidea</taxon>
        <taxon>Unionidae</taxon>
        <taxon>Ambleminae</taxon>
        <taxon>Lampsilini</taxon>
        <taxon>Potamilus</taxon>
    </lineage>
</organism>
<name>A0AAE0S015_9BIVA</name>
<dbReference type="EMBL" id="JAEAOA010002087">
    <property type="protein sequence ID" value="KAK3582807.1"/>
    <property type="molecule type" value="Genomic_DNA"/>
</dbReference>
<evidence type="ECO:0000313" key="2">
    <source>
        <dbReference type="Proteomes" id="UP001195483"/>
    </source>
</evidence>
<dbReference type="AlphaFoldDB" id="A0AAE0S015"/>
<keyword evidence="2" id="KW-1185">Reference proteome</keyword>
<reference evidence="1" key="2">
    <citation type="journal article" date="2021" name="Genome Biol. Evol.">
        <title>Developing a high-quality reference genome for a parasitic bivalve with doubly uniparental inheritance (Bivalvia: Unionida).</title>
        <authorList>
            <person name="Smith C.H."/>
        </authorList>
    </citation>
    <scope>NUCLEOTIDE SEQUENCE</scope>
    <source>
        <strain evidence="1">CHS0354</strain>
        <tissue evidence="1">Mantle</tissue>
    </source>
</reference>
<reference evidence="1" key="3">
    <citation type="submission" date="2023-05" db="EMBL/GenBank/DDBJ databases">
        <authorList>
            <person name="Smith C.H."/>
        </authorList>
    </citation>
    <scope>NUCLEOTIDE SEQUENCE</scope>
    <source>
        <strain evidence="1">CHS0354</strain>
        <tissue evidence="1">Mantle</tissue>
    </source>
</reference>
<comment type="caution">
    <text evidence="1">The sequence shown here is derived from an EMBL/GenBank/DDBJ whole genome shotgun (WGS) entry which is preliminary data.</text>
</comment>
<reference evidence="1" key="1">
    <citation type="journal article" date="2021" name="Genome Biol. Evol.">
        <title>A High-Quality Reference Genome for a Parasitic Bivalve with Doubly Uniparental Inheritance (Bivalvia: Unionida).</title>
        <authorList>
            <person name="Smith C.H."/>
        </authorList>
    </citation>
    <scope>NUCLEOTIDE SEQUENCE</scope>
    <source>
        <strain evidence="1">CHS0354</strain>
    </source>
</reference>
<accession>A0AAE0S015</accession>
<gene>
    <name evidence="1" type="ORF">CHS0354_035745</name>
</gene>
<sequence>MAFLVSQKPKVLRLDKAESLEITVKYQQPLLQEDITSIEEHGDTQAKEYKYEYEKCLPKTNHILNSENGITHDTKSTIDDDLAA</sequence>
<proteinExistence type="predicted"/>
<protein>
    <submittedName>
        <fullName evidence="1">Uncharacterized protein</fullName>
    </submittedName>
</protein>